<dbReference type="InterPro" id="IPR003779">
    <property type="entry name" value="CMD-like"/>
</dbReference>
<dbReference type="PANTHER" id="PTHR33570:SF2">
    <property type="entry name" value="CARBOXYMUCONOLACTONE DECARBOXYLASE-LIKE DOMAIN-CONTAINING PROTEIN"/>
    <property type="match status" value="1"/>
</dbReference>
<evidence type="ECO:0000259" key="2">
    <source>
        <dbReference type="Pfam" id="PF02627"/>
    </source>
</evidence>
<keyword evidence="5" id="KW-1185">Reference proteome</keyword>
<dbReference type="PRINTS" id="PR00111">
    <property type="entry name" value="ABHYDROLASE"/>
</dbReference>
<proteinExistence type="predicted"/>
<dbReference type="Pfam" id="PF12697">
    <property type="entry name" value="Abhydrolase_6"/>
    <property type="match status" value="1"/>
</dbReference>
<dbReference type="InterPro" id="IPR029032">
    <property type="entry name" value="AhpD-like"/>
</dbReference>
<evidence type="ECO:0000313" key="5">
    <source>
        <dbReference type="Proteomes" id="UP001501196"/>
    </source>
</evidence>
<feature type="domain" description="AB hydrolase-1" evidence="3">
    <location>
        <begin position="23"/>
        <end position="257"/>
    </location>
</feature>
<comment type="caution">
    <text evidence="4">The sequence shown here is derived from an EMBL/GenBank/DDBJ whole genome shotgun (WGS) entry which is preliminary data.</text>
</comment>
<dbReference type="InterPro" id="IPR029058">
    <property type="entry name" value="AB_hydrolase_fold"/>
</dbReference>
<dbReference type="Proteomes" id="UP001501196">
    <property type="component" value="Unassembled WGS sequence"/>
</dbReference>
<dbReference type="EMBL" id="BAAAPW010000001">
    <property type="protein sequence ID" value="GAA2026513.1"/>
    <property type="molecule type" value="Genomic_DNA"/>
</dbReference>
<name>A0ABN2U2V3_9MICO</name>
<feature type="domain" description="Carboxymuconolactone decarboxylase-like" evidence="2">
    <location>
        <begin position="305"/>
        <end position="387"/>
    </location>
</feature>
<evidence type="ECO:0000259" key="3">
    <source>
        <dbReference type="Pfam" id="PF12697"/>
    </source>
</evidence>
<dbReference type="SUPFAM" id="SSF53474">
    <property type="entry name" value="alpha/beta-Hydrolases"/>
    <property type="match status" value="1"/>
</dbReference>
<organism evidence="4 5">
    <name type="scientific">Agromyces tropicus</name>
    <dbReference type="NCBI Taxonomy" id="555371"/>
    <lineage>
        <taxon>Bacteria</taxon>
        <taxon>Bacillati</taxon>
        <taxon>Actinomycetota</taxon>
        <taxon>Actinomycetes</taxon>
        <taxon>Micrococcales</taxon>
        <taxon>Microbacteriaceae</taxon>
        <taxon>Agromyces</taxon>
    </lineage>
</organism>
<feature type="compositionally biased region" description="Low complexity" evidence="1">
    <location>
        <begin position="413"/>
        <end position="427"/>
    </location>
</feature>
<evidence type="ECO:0000256" key="1">
    <source>
        <dbReference type="SAM" id="MobiDB-lite"/>
    </source>
</evidence>
<sequence>MTVPRLLGSFAPGTASAPSSPLLVLLPSLGTTSALWDGVVSALRADRRTAGLRILRVDLPGHGASPATADGFTIGDLADAVLAVVDEAGGGAFHVGGVSLGGAIALELAVAHPDRVLSLVTSCSGSRIGTADGWAERAASVRASGTASLVTGSADRWFARGFLDRDAGGPSASTLTALVDIDDESYARCAESLAAFDRTAALGDLAAPTLAISGEHDTVTTPASMQDLADAVPGGRHVSLDGASHLAVLEEPATVAELIASHLDTAERAGAATIAAARGMRVRRAVLGDGHVDRAIAATTPETAAFQDFLTRYAWGEIWDRPGLSRRERSIATLASLTTGGHENEIAMHVRAALRNGLTRDEIAEVLLHTALYAGLPASNAAFAIMRDVFAEQDAAASAPGRGEPATPPAPDTPSATDTSATPDDTP</sequence>
<dbReference type="Gene3D" id="3.40.50.1820">
    <property type="entry name" value="alpha/beta hydrolase"/>
    <property type="match status" value="1"/>
</dbReference>
<dbReference type="PANTHER" id="PTHR33570">
    <property type="entry name" value="4-CARBOXYMUCONOLACTONE DECARBOXYLASE FAMILY PROTEIN"/>
    <property type="match status" value="1"/>
</dbReference>
<feature type="region of interest" description="Disordered" evidence="1">
    <location>
        <begin position="394"/>
        <end position="427"/>
    </location>
</feature>
<dbReference type="RefSeq" id="WP_344369511.1">
    <property type="nucleotide sequence ID" value="NZ_BAAAPW010000001.1"/>
</dbReference>
<dbReference type="Gene3D" id="1.20.1290.10">
    <property type="entry name" value="AhpD-like"/>
    <property type="match status" value="1"/>
</dbReference>
<dbReference type="InterPro" id="IPR052512">
    <property type="entry name" value="4CMD/NDH-1_regulator"/>
</dbReference>
<gene>
    <name evidence="4" type="primary">pcaD</name>
    <name evidence="4" type="ORF">GCM10009819_07120</name>
</gene>
<accession>A0ABN2U2V3</accession>
<protein>
    <submittedName>
        <fullName evidence="4">3-oxoadipate enol-lactonase</fullName>
    </submittedName>
</protein>
<dbReference type="SUPFAM" id="SSF69118">
    <property type="entry name" value="AhpD-like"/>
    <property type="match status" value="1"/>
</dbReference>
<reference evidence="4 5" key="1">
    <citation type="journal article" date="2019" name="Int. J. Syst. Evol. Microbiol.">
        <title>The Global Catalogue of Microorganisms (GCM) 10K type strain sequencing project: providing services to taxonomists for standard genome sequencing and annotation.</title>
        <authorList>
            <consortium name="The Broad Institute Genomics Platform"/>
            <consortium name="The Broad Institute Genome Sequencing Center for Infectious Disease"/>
            <person name="Wu L."/>
            <person name="Ma J."/>
        </authorList>
    </citation>
    <scope>NUCLEOTIDE SEQUENCE [LARGE SCALE GENOMIC DNA]</scope>
    <source>
        <strain evidence="4 5">JCM 15672</strain>
    </source>
</reference>
<dbReference type="Pfam" id="PF02627">
    <property type="entry name" value="CMD"/>
    <property type="match status" value="1"/>
</dbReference>
<evidence type="ECO:0000313" key="4">
    <source>
        <dbReference type="EMBL" id="GAA2026513.1"/>
    </source>
</evidence>
<dbReference type="InterPro" id="IPR000073">
    <property type="entry name" value="AB_hydrolase_1"/>
</dbReference>